<organism evidence="2 3">
    <name type="scientific">Amblyomma americanum</name>
    <name type="common">Lone star tick</name>
    <dbReference type="NCBI Taxonomy" id="6943"/>
    <lineage>
        <taxon>Eukaryota</taxon>
        <taxon>Metazoa</taxon>
        <taxon>Ecdysozoa</taxon>
        <taxon>Arthropoda</taxon>
        <taxon>Chelicerata</taxon>
        <taxon>Arachnida</taxon>
        <taxon>Acari</taxon>
        <taxon>Parasitiformes</taxon>
        <taxon>Ixodida</taxon>
        <taxon>Ixodoidea</taxon>
        <taxon>Ixodidae</taxon>
        <taxon>Amblyomminae</taxon>
        <taxon>Amblyomma</taxon>
    </lineage>
</organism>
<feature type="region of interest" description="Disordered" evidence="1">
    <location>
        <begin position="21"/>
        <end position="56"/>
    </location>
</feature>
<protein>
    <submittedName>
        <fullName evidence="2">Uncharacterized protein</fullName>
    </submittedName>
</protein>
<feature type="compositionally biased region" description="Low complexity" evidence="1">
    <location>
        <begin position="23"/>
        <end position="38"/>
    </location>
</feature>
<dbReference type="Proteomes" id="UP001321473">
    <property type="component" value="Unassembled WGS sequence"/>
</dbReference>
<keyword evidence="3" id="KW-1185">Reference proteome</keyword>
<accession>A0AAQ4ES82</accession>
<dbReference type="EMBL" id="JARKHS020011695">
    <property type="protein sequence ID" value="KAK8777572.1"/>
    <property type="molecule type" value="Genomic_DNA"/>
</dbReference>
<gene>
    <name evidence="2" type="ORF">V5799_029083</name>
</gene>
<name>A0AAQ4ES82_AMBAM</name>
<dbReference type="AlphaFoldDB" id="A0AAQ4ES82"/>
<evidence type="ECO:0000313" key="3">
    <source>
        <dbReference type="Proteomes" id="UP001321473"/>
    </source>
</evidence>
<proteinExistence type="predicted"/>
<sequence>MLRNDISRHDLRRSVDDCTWTIRSPPSSASRKSLTSSRGQRDPETPQTLQSTSQTPHAARTFVLKLPWPSAAWCTGIRPTRSLVLLI</sequence>
<evidence type="ECO:0000256" key="1">
    <source>
        <dbReference type="SAM" id="MobiDB-lite"/>
    </source>
</evidence>
<reference evidence="2 3" key="1">
    <citation type="journal article" date="2023" name="Arcadia Sci">
        <title>De novo assembly of a long-read Amblyomma americanum tick genome.</title>
        <authorList>
            <person name="Chou S."/>
            <person name="Poskanzer K.E."/>
            <person name="Rollins M."/>
            <person name="Thuy-Boun P.S."/>
        </authorList>
    </citation>
    <scope>NUCLEOTIDE SEQUENCE [LARGE SCALE GENOMIC DNA]</scope>
    <source>
        <strain evidence="2">F_SG_1</strain>
        <tissue evidence="2">Salivary glands</tissue>
    </source>
</reference>
<comment type="caution">
    <text evidence="2">The sequence shown here is derived from an EMBL/GenBank/DDBJ whole genome shotgun (WGS) entry which is preliminary data.</text>
</comment>
<feature type="compositionally biased region" description="Low complexity" evidence="1">
    <location>
        <begin position="45"/>
        <end position="56"/>
    </location>
</feature>
<evidence type="ECO:0000313" key="2">
    <source>
        <dbReference type="EMBL" id="KAK8777572.1"/>
    </source>
</evidence>